<organism evidence="1 2">
    <name type="scientific">Providencia alcalifaciens</name>
    <dbReference type="NCBI Taxonomy" id="126385"/>
    <lineage>
        <taxon>Bacteria</taxon>
        <taxon>Pseudomonadati</taxon>
        <taxon>Pseudomonadota</taxon>
        <taxon>Gammaproteobacteria</taxon>
        <taxon>Enterobacterales</taxon>
        <taxon>Morganellaceae</taxon>
        <taxon>Providencia</taxon>
    </lineage>
</organism>
<dbReference type="Proteomes" id="UP000295055">
    <property type="component" value="Unassembled WGS sequence"/>
</dbReference>
<proteinExistence type="predicted"/>
<dbReference type="EMBL" id="SMAS01000014">
    <property type="protein sequence ID" value="TCT28901.1"/>
    <property type="molecule type" value="Genomic_DNA"/>
</dbReference>
<evidence type="ECO:0000313" key="2">
    <source>
        <dbReference type="Proteomes" id="UP000295055"/>
    </source>
</evidence>
<reference evidence="1 2" key="1">
    <citation type="submission" date="2019-03" db="EMBL/GenBank/DDBJ databases">
        <title>Genomic analyses of the natural microbiome of Caenorhabditis elegans.</title>
        <authorList>
            <person name="Samuel B."/>
        </authorList>
    </citation>
    <scope>NUCLEOTIDE SEQUENCE [LARGE SCALE GENOMIC DNA]</scope>
    <source>
        <strain evidence="1 2">JUb102</strain>
    </source>
</reference>
<gene>
    <name evidence="1" type="ORF">EC835_11432</name>
</gene>
<dbReference type="RefSeq" id="WP_132497253.1">
    <property type="nucleotide sequence ID" value="NZ_SMAS01000014.1"/>
</dbReference>
<protein>
    <submittedName>
        <fullName evidence="1">Uncharacterized protein</fullName>
    </submittedName>
</protein>
<dbReference type="OrthoDB" id="6466253at2"/>
<evidence type="ECO:0000313" key="1">
    <source>
        <dbReference type="EMBL" id="TCT28901.1"/>
    </source>
</evidence>
<comment type="caution">
    <text evidence="1">The sequence shown here is derived from an EMBL/GenBank/DDBJ whole genome shotgun (WGS) entry which is preliminary data.</text>
</comment>
<dbReference type="Gene3D" id="3.30.110.70">
    <property type="entry name" value="Hypothetical protein apc22750. Chain B"/>
    <property type="match status" value="1"/>
</dbReference>
<sequence>MGFFDSKSKISRHFDKRVFIGSAINNVKKIHNIGLVSASLTVSAGKFSNEDENLKNELIDISIENGGNAVINFRVETGPIQIVGSSWISSYIIAYGDAVFIEYND</sequence>
<accession>A0A4R3NF55</accession>
<name>A0A4R3NF55_9GAMM</name>
<dbReference type="SUPFAM" id="SSF117782">
    <property type="entry name" value="YbjQ-like"/>
    <property type="match status" value="1"/>
</dbReference>
<dbReference type="InterPro" id="IPR035439">
    <property type="entry name" value="UPF0145_dom_sf"/>
</dbReference>
<dbReference type="AlphaFoldDB" id="A0A4R3NF55"/>